<evidence type="ECO:0000313" key="2">
    <source>
        <dbReference type="Proteomes" id="UP000299102"/>
    </source>
</evidence>
<gene>
    <name evidence="1" type="ORF">EVAR_18701_1</name>
</gene>
<evidence type="ECO:0000313" key="1">
    <source>
        <dbReference type="EMBL" id="GBP22060.1"/>
    </source>
</evidence>
<protein>
    <submittedName>
        <fullName evidence="1">Uncharacterized protein</fullName>
    </submittedName>
</protein>
<organism evidence="1 2">
    <name type="scientific">Eumeta variegata</name>
    <name type="common">Bagworm moth</name>
    <name type="synonym">Eumeta japonica</name>
    <dbReference type="NCBI Taxonomy" id="151549"/>
    <lineage>
        <taxon>Eukaryota</taxon>
        <taxon>Metazoa</taxon>
        <taxon>Ecdysozoa</taxon>
        <taxon>Arthropoda</taxon>
        <taxon>Hexapoda</taxon>
        <taxon>Insecta</taxon>
        <taxon>Pterygota</taxon>
        <taxon>Neoptera</taxon>
        <taxon>Endopterygota</taxon>
        <taxon>Lepidoptera</taxon>
        <taxon>Glossata</taxon>
        <taxon>Ditrysia</taxon>
        <taxon>Tineoidea</taxon>
        <taxon>Psychidae</taxon>
        <taxon>Oiketicinae</taxon>
        <taxon>Eumeta</taxon>
    </lineage>
</organism>
<sequence length="98" mass="10914">MDIKIFWATLTKSGVRPVIWLCRLPSGALRSGPALKGGHPDKISSARIVLPRHHQWLPAIDRWVISCSYPKGQQRTPMELQVSMGSNHHLFSGNSQAC</sequence>
<dbReference type="AlphaFoldDB" id="A0A4C1U724"/>
<proteinExistence type="predicted"/>
<dbReference type="EMBL" id="BGZK01000135">
    <property type="protein sequence ID" value="GBP22060.1"/>
    <property type="molecule type" value="Genomic_DNA"/>
</dbReference>
<accession>A0A4C1U724</accession>
<name>A0A4C1U724_EUMVA</name>
<dbReference type="Proteomes" id="UP000299102">
    <property type="component" value="Unassembled WGS sequence"/>
</dbReference>
<keyword evidence="2" id="KW-1185">Reference proteome</keyword>
<reference evidence="1 2" key="1">
    <citation type="journal article" date="2019" name="Commun. Biol.">
        <title>The bagworm genome reveals a unique fibroin gene that provides high tensile strength.</title>
        <authorList>
            <person name="Kono N."/>
            <person name="Nakamura H."/>
            <person name="Ohtoshi R."/>
            <person name="Tomita M."/>
            <person name="Numata K."/>
            <person name="Arakawa K."/>
        </authorList>
    </citation>
    <scope>NUCLEOTIDE SEQUENCE [LARGE SCALE GENOMIC DNA]</scope>
</reference>
<comment type="caution">
    <text evidence="1">The sequence shown here is derived from an EMBL/GenBank/DDBJ whole genome shotgun (WGS) entry which is preliminary data.</text>
</comment>